<feature type="region of interest" description="Disordered" evidence="1">
    <location>
        <begin position="28"/>
        <end position="123"/>
    </location>
</feature>
<name>A0A6I9TCY3_SESIN</name>
<gene>
    <name evidence="3" type="primary">LOC105165447</name>
</gene>
<sequence length="511" mass="55410">MTAPQMDPQYEQRLRDEIIYLHSLWHQGPPTAAAPVSSTAVRHQLQPAKATQFKKETKRRGESGKKSTKKPNNATPESKSSPWTEWPCPTPPPPDSATGWPSLEAKSDAKTLSLSPEEQSKLAAKRAHQHAVKVVHEFFMSNSADDSDGIDSSSDEDDELMEEDDGRKEYNFFLKVFKEDAVLRGYYEKNFAKGKFSCLVCGALGGKKTGKKFKGCLPLVQHSFTIAKTNKKKAHRAFGQAVCKVLGWDIDQLPAIVSLLSDKSSETLGNVISENKDSSTNIVNNNDSIVGNNGEGVPERGSIATGTLPNCEEGDMNSMMCPDAGKNSEDIGMVHLHNAEEPAAEELSSMNDSLTCPDADKNLENPGMVHPHNMEEPAAQWLTSNSLTRPDADKNLANHGMPDPCNSQEPAVKGSTSVPLDGNNGIGNETQDLQMGNGVLHGNYGDGNEMQDLQMRNGILGGNNGVRNEMQDLQMGNGVLDCPDGVGNEMQDLHMGNGVLDGPKEDNEIKT</sequence>
<dbReference type="AlphaFoldDB" id="A0A6I9TCY3"/>
<dbReference type="FunCoup" id="A0A6I9TCY3">
    <property type="interactions" value="1372"/>
</dbReference>
<dbReference type="InParanoid" id="A0A6I9TCY3"/>
<feature type="compositionally biased region" description="Basic and acidic residues" evidence="1">
    <location>
        <begin position="53"/>
        <end position="65"/>
    </location>
</feature>
<dbReference type="PANTHER" id="PTHR34546">
    <property type="entry name" value="OS06G0153600 PROTEIN"/>
    <property type="match status" value="1"/>
</dbReference>
<evidence type="ECO:0000256" key="1">
    <source>
        <dbReference type="SAM" id="MobiDB-lite"/>
    </source>
</evidence>
<accession>A0A6I9TCY3</accession>
<evidence type="ECO:0000313" key="2">
    <source>
        <dbReference type="Proteomes" id="UP000504604"/>
    </source>
</evidence>
<dbReference type="RefSeq" id="XP_011082764.1">
    <property type="nucleotide sequence ID" value="XM_011084462.2"/>
</dbReference>
<reference evidence="3" key="1">
    <citation type="submission" date="2025-08" db="UniProtKB">
        <authorList>
            <consortium name="RefSeq"/>
        </authorList>
    </citation>
    <scope>IDENTIFICATION</scope>
</reference>
<organism evidence="2 3">
    <name type="scientific">Sesamum indicum</name>
    <name type="common">Oriental sesame</name>
    <name type="synonym">Sesamum orientale</name>
    <dbReference type="NCBI Taxonomy" id="4182"/>
    <lineage>
        <taxon>Eukaryota</taxon>
        <taxon>Viridiplantae</taxon>
        <taxon>Streptophyta</taxon>
        <taxon>Embryophyta</taxon>
        <taxon>Tracheophyta</taxon>
        <taxon>Spermatophyta</taxon>
        <taxon>Magnoliopsida</taxon>
        <taxon>eudicotyledons</taxon>
        <taxon>Gunneridae</taxon>
        <taxon>Pentapetalae</taxon>
        <taxon>asterids</taxon>
        <taxon>lamiids</taxon>
        <taxon>Lamiales</taxon>
        <taxon>Pedaliaceae</taxon>
        <taxon>Sesamum</taxon>
    </lineage>
</organism>
<keyword evidence="2" id="KW-1185">Reference proteome</keyword>
<dbReference type="Proteomes" id="UP000504604">
    <property type="component" value="Linkage group LG6"/>
</dbReference>
<dbReference type="OrthoDB" id="1929495at2759"/>
<protein>
    <submittedName>
        <fullName evidence="3">Uncharacterized protein LOC105165447</fullName>
    </submittedName>
</protein>
<proteinExistence type="predicted"/>
<evidence type="ECO:0000313" key="3">
    <source>
        <dbReference type="RefSeq" id="XP_011082764.1"/>
    </source>
</evidence>
<dbReference type="PANTHER" id="PTHR34546:SF3">
    <property type="entry name" value="OS06G0153600 PROTEIN"/>
    <property type="match status" value="1"/>
</dbReference>
<dbReference type="GeneID" id="105165447"/>
<feature type="compositionally biased region" description="Low complexity" evidence="1">
    <location>
        <begin position="29"/>
        <end position="41"/>
    </location>
</feature>
<dbReference type="KEGG" id="sind:105165447"/>
<feature type="compositionally biased region" description="Polar residues" evidence="1">
    <location>
        <begin position="70"/>
        <end position="79"/>
    </location>
</feature>
<feature type="region of interest" description="Disordered" evidence="1">
    <location>
        <begin position="145"/>
        <end position="164"/>
    </location>
</feature>